<protein>
    <submittedName>
        <fullName evidence="2">Uncharacterized protein</fullName>
    </submittedName>
</protein>
<feature type="compositionally biased region" description="Polar residues" evidence="1">
    <location>
        <begin position="21"/>
        <end position="32"/>
    </location>
</feature>
<keyword evidence="3" id="KW-1185">Reference proteome</keyword>
<dbReference type="EMBL" id="JYDL01000005">
    <property type="protein sequence ID" value="KRX27032.1"/>
    <property type="molecule type" value="Genomic_DNA"/>
</dbReference>
<name>A0A0V0SJY7_9BILA</name>
<organism evidence="2 3">
    <name type="scientific">Trichinella nelsoni</name>
    <dbReference type="NCBI Taxonomy" id="6336"/>
    <lineage>
        <taxon>Eukaryota</taxon>
        <taxon>Metazoa</taxon>
        <taxon>Ecdysozoa</taxon>
        <taxon>Nematoda</taxon>
        <taxon>Enoplea</taxon>
        <taxon>Dorylaimia</taxon>
        <taxon>Trichinellida</taxon>
        <taxon>Trichinellidae</taxon>
        <taxon>Trichinella</taxon>
    </lineage>
</organism>
<comment type="caution">
    <text evidence="2">The sequence shown here is derived from an EMBL/GenBank/DDBJ whole genome shotgun (WGS) entry which is preliminary data.</text>
</comment>
<gene>
    <name evidence="2" type="ORF">T07_7610</name>
</gene>
<accession>A0A0V0SJY7</accession>
<feature type="region of interest" description="Disordered" evidence="1">
    <location>
        <begin position="1"/>
        <end position="33"/>
    </location>
</feature>
<reference evidence="2 3" key="1">
    <citation type="submission" date="2015-01" db="EMBL/GenBank/DDBJ databases">
        <title>Evolution of Trichinella species and genotypes.</title>
        <authorList>
            <person name="Korhonen P.K."/>
            <person name="Edoardo P."/>
            <person name="Giuseppe L.R."/>
            <person name="Gasser R.B."/>
        </authorList>
    </citation>
    <scope>NUCLEOTIDE SEQUENCE [LARGE SCALE GENOMIC DNA]</scope>
    <source>
        <strain evidence="2">ISS37</strain>
    </source>
</reference>
<proteinExistence type="predicted"/>
<evidence type="ECO:0000313" key="3">
    <source>
        <dbReference type="Proteomes" id="UP000054630"/>
    </source>
</evidence>
<dbReference type="AlphaFoldDB" id="A0A0V0SJY7"/>
<evidence type="ECO:0000313" key="2">
    <source>
        <dbReference type="EMBL" id="KRX27032.1"/>
    </source>
</evidence>
<sequence length="72" mass="7987">MHNQRPRRQSTGAPPLDPAQQPATPDHFQSANADPISFCSKFKMQIEHCDSIRGDEAALSGRLDRLRSQLSA</sequence>
<dbReference type="Proteomes" id="UP000054630">
    <property type="component" value="Unassembled WGS sequence"/>
</dbReference>
<evidence type="ECO:0000256" key="1">
    <source>
        <dbReference type="SAM" id="MobiDB-lite"/>
    </source>
</evidence>